<sequence length="67" mass="7874">SSEQLSNYEFENDEIITNLEESKMLSQSQNDSLFHTSNKQKMSDKRIIQYLDAILKYNQVMVQKLSV</sequence>
<accession>A0A9N9EX01</accession>
<comment type="caution">
    <text evidence="1">The sequence shown here is derived from an EMBL/GenBank/DDBJ whole genome shotgun (WGS) entry which is preliminary data.</text>
</comment>
<evidence type="ECO:0000313" key="1">
    <source>
        <dbReference type="EMBL" id="CAG8694725.1"/>
    </source>
</evidence>
<dbReference type="Proteomes" id="UP000789375">
    <property type="component" value="Unassembled WGS sequence"/>
</dbReference>
<evidence type="ECO:0000313" key="2">
    <source>
        <dbReference type="Proteomes" id="UP000789375"/>
    </source>
</evidence>
<feature type="non-terminal residue" evidence="1">
    <location>
        <position position="1"/>
    </location>
</feature>
<gene>
    <name evidence="1" type="ORF">FMOSSE_LOCUS13523</name>
</gene>
<proteinExistence type="predicted"/>
<name>A0A9N9EX01_FUNMO</name>
<dbReference type="AlphaFoldDB" id="A0A9N9EX01"/>
<reference evidence="1" key="1">
    <citation type="submission" date="2021-06" db="EMBL/GenBank/DDBJ databases">
        <authorList>
            <person name="Kallberg Y."/>
            <person name="Tangrot J."/>
            <person name="Rosling A."/>
        </authorList>
    </citation>
    <scope>NUCLEOTIDE SEQUENCE</scope>
    <source>
        <strain evidence="1">87-6 pot B 2015</strain>
    </source>
</reference>
<dbReference type="EMBL" id="CAJVPP010008140">
    <property type="protein sequence ID" value="CAG8694725.1"/>
    <property type="molecule type" value="Genomic_DNA"/>
</dbReference>
<keyword evidence="2" id="KW-1185">Reference proteome</keyword>
<protein>
    <submittedName>
        <fullName evidence="1">12300_t:CDS:1</fullName>
    </submittedName>
</protein>
<organism evidence="1 2">
    <name type="scientific">Funneliformis mosseae</name>
    <name type="common">Endomycorrhizal fungus</name>
    <name type="synonym">Glomus mosseae</name>
    <dbReference type="NCBI Taxonomy" id="27381"/>
    <lineage>
        <taxon>Eukaryota</taxon>
        <taxon>Fungi</taxon>
        <taxon>Fungi incertae sedis</taxon>
        <taxon>Mucoromycota</taxon>
        <taxon>Glomeromycotina</taxon>
        <taxon>Glomeromycetes</taxon>
        <taxon>Glomerales</taxon>
        <taxon>Glomeraceae</taxon>
        <taxon>Funneliformis</taxon>
    </lineage>
</organism>